<evidence type="ECO:0000313" key="17">
    <source>
        <dbReference type="EMBL" id="GAA0530866.1"/>
    </source>
</evidence>
<gene>
    <name evidence="17" type="ORF">GCM10009097_55370</name>
</gene>
<keyword evidence="8 14" id="KW-0547">Nucleotide-binding</keyword>
<dbReference type="RefSeq" id="WP_343928626.1">
    <property type="nucleotide sequence ID" value="NZ_BAAAEN010000036.1"/>
</dbReference>
<dbReference type="EMBL" id="BAAAEN010000036">
    <property type="protein sequence ID" value="GAA0530866.1"/>
    <property type="molecule type" value="Genomic_DNA"/>
</dbReference>
<evidence type="ECO:0000256" key="11">
    <source>
        <dbReference type="ARBA" id="ARBA00022989"/>
    </source>
</evidence>
<protein>
    <recommendedName>
        <fullName evidence="14">Sensor protein</fullName>
        <ecNumber evidence="14">2.7.13.3</ecNumber>
    </recommendedName>
</protein>
<evidence type="ECO:0000256" key="14">
    <source>
        <dbReference type="RuleBase" id="RU364088"/>
    </source>
</evidence>
<dbReference type="Pfam" id="PF00512">
    <property type="entry name" value="HisKA"/>
    <property type="match status" value="1"/>
</dbReference>
<keyword evidence="11 14" id="KW-1133">Transmembrane helix</keyword>
<organism evidence="17 18">
    <name type="scientific">Pigmentiphaga daeguensis</name>
    <dbReference type="NCBI Taxonomy" id="414049"/>
    <lineage>
        <taxon>Bacteria</taxon>
        <taxon>Pseudomonadati</taxon>
        <taxon>Pseudomonadota</taxon>
        <taxon>Betaproteobacteria</taxon>
        <taxon>Burkholderiales</taxon>
        <taxon>Alcaligenaceae</taxon>
        <taxon>Pigmentiphaga</taxon>
    </lineage>
</organism>
<evidence type="ECO:0000256" key="1">
    <source>
        <dbReference type="ARBA" id="ARBA00000085"/>
    </source>
</evidence>
<keyword evidence="5" id="KW-0597">Phosphoprotein</keyword>
<comment type="catalytic activity">
    <reaction evidence="1 14">
        <text>ATP + protein L-histidine = ADP + protein N-phospho-L-histidine.</text>
        <dbReference type="EC" id="2.7.13.3"/>
    </reaction>
</comment>
<dbReference type="Gene3D" id="6.10.340.10">
    <property type="match status" value="1"/>
</dbReference>
<accession>A0ABN1D0C8</accession>
<sequence length="468" mass="50634">MRLQRTGSLGGRLARWLALLALVGLTLTCFGVYTVTALSFQERQTDTLRQKQLQVSHFVEEVGGADNSVLTHKLDDAMVGQPNIGVTLIDADGRVLYVNSAGRLLHSASDGRVPNTGSSVATNQRTIEQKFEITTAAIPIQVVLSLDASEDDLVLKRLARTLIAAALAGALVIAAGGFLLVQIGLRPVRNLSVRIQALEADTLHQKLDGADQPDELVPLVGHVNGLLMRLRKAYEQLEAFNADVAHELFTPLSTLMGSTEVALRKVRDVNTLRDVLGAHLEDLQRMSMIVQDMLFLSQADRGAEARRVRVDSMADVARAVMDLHDAAIEEAGLRLQVDGDATLAADIRLLQRAISNLISNATRHARPKSTVVIKILRQGDQVTLCVVNQGHTIPIQHIPHLFNRFYRVDVARAEAVRNHGLGLAIVAAIARMHGGWTVAESSDETTSIGLVVPDKANSSTSCLAAEDC</sequence>
<dbReference type="CDD" id="cd00082">
    <property type="entry name" value="HisKA"/>
    <property type="match status" value="1"/>
</dbReference>
<comment type="caution">
    <text evidence="17">The sequence shown here is derived from an EMBL/GenBank/DDBJ whole genome shotgun (WGS) entry which is preliminary data.</text>
</comment>
<evidence type="ECO:0000256" key="8">
    <source>
        <dbReference type="ARBA" id="ARBA00022741"/>
    </source>
</evidence>
<feature type="domain" description="Histidine kinase" evidence="15">
    <location>
        <begin position="243"/>
        <end position="456"/>
    </location>
</feature>
<evidence type="ECO:0000256" key="10">
    <source>
        <dbReference type="ARBA" id="ARBA00022840"/>
    </source>
</evidence>
<evidence type="ECO:0000313" key="18">
    <source>
        <dbReference type="Proteomes" id="UP001501706"/>
    </source>
</evidence>
<evidence type="ECO:0000256" key="4">
    <source>
        <dbReference type="ARBA" id="ARBA00022519"/>
    </source>
</evidence>
<dbReference type="InterPro" id="IPR036097">
    <property type="entry name" value="HisK_dim/P_sf"/>
</dbReference>
<dbReference type="SUPFAM" id="SSF55874">
    <property type="entry name" value="ATPase domain of HSP90 chaperone/DNA topoisomerase II/histidine kinase"/>
    <property type="match status" value="1"/>
</dbReference>
<dbReference type="PROSITE" id="PS50885">
    <property type="entry name" value="HAMP"/>
    <property type="match status" value="1"/>
</dbReference>
<keyword evidence="12 14" id="KW-0902">Two-component regulatory system</keyword>
<evidence type="ECO:0000256" key="13">
    <source>
        <dbReference type="ARBA" id="ARBA00023136"/>
    </source>
</evidence>
<dbReference type="NCBIfam" id="TIGR01386">
    <property type="entry name" value="cztS_silS_copS"/>
    <property type="match status" value="1"/>
</dbReference>
<dbReference type="EC" id="2.7.13.3" evidence="14"/>
<dbReference type="Gene3D" id="3.30.565.10">
    <property type="entry name" value="Histidine kinase-like ATPase, C-terminal domain"/>
    <property type="match status" value="1"/>
</dbReference>
<feature type="transmembrane region" description="Helical" evidence="14">
    <location>
        <begin position="16"/>
        <end position="40"/>
    </location>
</feature>
<evidence type="ECO:0000256" key="12">
    <source>
        <dbReference type="ARBA" id="ARBA00023012"/>
    </source>
</evidence>
<dbReference type="InterPro" id="IPR003661">
    <property type="entry name" value="HisK_dim/P_dom"/>
</dbReference>
<dbReference type="PANTHER" id="PTHR45436">
    <property type="entry name" value="SENSOR HISTIDINE KINASE YKOH"/>
    <property type="match status" value="1"/>
</dbReference>
<keyword evidence="3 14" id="KW-1003">Cell membrane</keyword>
<evidence type="ECO:0000256" key="3">
    <source>
        <dbReference type="ARBA" id="ARBA00022475"/>
    </source>
</evidence>
<dbReference type="CDD" id="cd00075">
    <property type="entry name" value="HATPase"/>
    <property type="match status" value="1"/>
</dbReference>
<dbReference type="InterPro" id="IPR003660">
    <property type="entry name" value="HAMP_dom"/>
</dbReference>
<dbReference type="InterPro" id="IPR050428">
    <property type="entry name" value="TCS_sensor_his_kinase"/>
</dbReference>
<dbReference type="Proteomes" id="UP001501706">
    <property type="component" value="Unassembled WGS sequence"/>
</dbReference>
<keyword evidence="9 14" id="KW-0418">Kinase</keyword>
<dbReference type="InterPro" id="IPR005467">
    <property type="entry name" value="His_kinase_dom"/>
</dbReference>
<dbReference type="InterPro" id="IPR003594">
    <property type="entry name" value="HATPase_dom"/>
</dbReference>
<dbReference type="SMART" id="SM00387">
    <property type="entry name" value="HATPase_c"/>
    <property type="match status" value="1"/>
</dbReference>
<dbReference type="SUPFAM" id="SSF47384">
    <property type="entry name" value="Homodimeric domain of signal transducing histidine kinase"/>
    <property type="match status" value="1"/>
</dbReference>
<feature type="transmembrane region" description="Helical" evidence="14">
    <location>
        <begin position="162"/>
        <end position="185"/>
    </location>
</feature>
<dbReference type="InterPro" id="IPR006290">
    <property type="entry name" value="CztS_silS_copS"/>
</dbReference>
<comment type="subcellular location">
    <subcellularLocation>
        <location evidence="2 14">Cell inner membrane</location>
    </subcellularLocation>
</comment>
<proteinExistence type="predicted"/>
<dbReference type="SMART" id="SM00388">
    <property type="entry name" value="HisKA"/>
    <property type="match status" value="1"/>
</dbReference>
<evidence type="ECO:0000256" key="2">
    <source>
        <dbReference type="ARBA" id="ARBA00004533"/>
    </source>
</evidence>
<keyword evidence="6 14" id="KW-0808">Transferase</keyword>
<keyword evidence="4 14" id="KW-0997">Cell inner membrane</keyword>
<evidence type="ECO:0000259" key="15">
    <source>
        <dbReference type="PROSITE" id="PS50109"/>
    </source>
</evidence>
<dbReference type="PROSITE" id="PS50109">
    <property type="entry name" value="HIS_KIN"/>
    <property type="match status" value="1"/>
</dbReference>
<name>A0ABN1D0C8_9BURK</name>
<evidence type="ECO:0000256" key="9">
    <source>
        <dbReference type="ARBA" id="ARBA00022777"/>
    </source>
</evidence>
<dbReference type="Gene3D" id="1.10.287.130">
    <property type="match status" value="1"/>
</dbReference>
<evidence type="ECO:0000256" key="6">
    <source>
        <dbReference type="ARBA" id="ARBA00022679"/>
    </source>
</evidence>
<dbReference type="InterPro" id="IPR036890">
    <property type="entry name" value="HATPase_C_sf"/>
</dbReference>
<dbReference type="Pfam" id="PF02518">
    <property type="entry name" value="HATPase_c"/>
    <property type="match status" value="1"/>
</dbReference>
<comment type="function">
    <text evidence="14">Member of a two-component regulatory system.</text>
</comment>
<evidence type="ECO:0000259" key="16">
    <source>
        <dbReference type="PROSITE" id="PS50885"/>
    </source>
</evidence>
<keyword evidence="13 14" id="KW-0472">Membrane</keyword>
<dbReference type="PANTHER" id="PTHR45436:SF9">
    <property type="entry name" value="SENSOR PROTEIN"/>
    <property type="match status" value="1"/>
</dbReference>
<keyword evidence="10 14" id="KW-0067">ATP-binding</keyword>
<evidence type="ECO:0000256" key="7">
    <source>
        <dbReference type="ARBA" id="ARBA00022692"/>
    </source>
</evidence>
<keyword evidence="7 14" id="KW-0812">Transmembrane</keyword>
<reference evidence="17 18" key="1">
    <citation type="journal article" date="2019" name="Int. J. Syst. Evol. Microbiol.">
        <title>The Global Catalogue of Microorganisms (GCM) 10K type strain sequencing project: providing services to taxonomists for standard genome sequencing and annotation.</title>
        <authorList>
            <consortium name="The Broad Institute Genomics Platform"/>
            <consortium name="The Broad Institute Genome Sequencing Center for Infectious Disease"/>
            <person name="Wu L."/>
            <person name="Ma J."/>
        </authorList>
    </citation>
    <scope>NUCLEOTIDE SEQUENCE [LARGE SCALE GENOMIC DNA]</scope>
    <source>
        <strain evidence="17 18">JCM 14330</strain>
    </source>
</reference>
<evidence type="ECO:0000256" key="5">
    <source>
        <dbReference type="ARBA" id="ARBA00022553"/>
    </source>
</evidence>
<keyword evidence="18" id="KW-1185">Reference proteome</keyword>
<feature type="domain" description="HAMP" evidence="16">
    <location>
        <begin position="182"/>
        <end position="235"/>
    </location>
</feature>